<comment type="caution">
    <text evidence="2">The sequence shown here is derived from an EMBL/GenBank/DDBJ whole genome shotgun (WGS) entry which is preliminary data.</text>
</comment>
<dbReference type="RefSeq" id="XP_060442902.1">
    <property type="nucleotide sequence ID" value="XM_060595995.1"/>
</dbReference>
<feature type="compositionally biased region" description="Basic and acidic residues" evidence="1">
    <location>
        <begin position="44"/>
        <end position="53"/>
    </location>
</feature>
<sequence>MQALRALSLRTAARTPFRASLPITTTTTPAATRTFTASSTPRFAYKDTQDRESLNPASNEGTKTGRDTEVAHEKEAFDPSTTRPKGEKNEDSSTLDVSGANQAASKPQGDNPGQGKGKGAGEKVGGGDGGRSSGAGSAPKAGKA</sequence>
<feature type="region of interest" description="Disordered" evidence="1">
    <location>
        <begin position="1"/>
        <end position="144"/>
    </location>
</feature>
<keyword evidence="3" id="KW-1185">Reference proteome</keyword>
<evidence type="ECO:0000256" key="1">
    <source>
        <dbReference type="SAM" id="MobiDB-lite"/>
    </source>
</evidence>
<feature type="compositionally biased region" description="Gly residues" evidence="1">
    <location>
        <begin position="112"/>
        <end position="133"/>
    </location>
</feature>
<name>A0AAI9ZLQ4_9PEZI</name>
<accession>A0AAI9ZLQ4</accession>
<proteinExistence type="predicted"/>
<evidence type="ECO:0000313" key="3">
    <source>
        <dbReference type="Proteomes" id="UP001243989"/>
    </source>
</evidence>
<feature type="compositionally biased region" description="Low complexity" evidence="1">
    <location>
        <begin position="24"/>
        <end position="43"/>
    </location>
</feature>
<organism evidence="2 3">
    <name type="scientific">Colletotrichum phormii</name>
    <dbReference type="NCBI Taxonomy" id="359342"/>
    <lineage>
        <taxon>Eukaryota</taxon>
        <taxon>Fungi</taxon>
        <taxon>Dikarya</taxon>
        <taxon>Ascomycota</taxon>
        <taxon>Pezizomycotina</taxon>
        <taxon>Sordariomycetes</taxon>
        <taxon>Hypocreomycetidae</taxon>
        <taxon>Glomerellales</taxon>
        <taxon>Glomerellaceae</taxon>
        <taxon>Colletotrichum</taxon>
        <taxon>Colletotrichum acutatum species complex</taxon>
    </lineage>
</organism>
<feature type="compositionally biased region" description="Low complexity" evidence="1">
    <location>
        <begin position="1"/>
        <end position="15"/>
    </location>
</feature>
<dbReference type="EMBL" id="JAHMHQ010000015">
    <property type="protein sequence ID" value="KAK1634295.1"/>
    <property type="molecule type" value="Genomic_DNA"/>
</dbReference>
<feature type="compositionally biased region" description="Low complexity" evidence="1">
    <location>
        <begin position="134"/>
        <end position="144"/>
    </location>
</feature>
<dbReference type="PANTHER" id="PTHR42090">
    <property type="match status" value="1"/>
</dbReference>
<protein>
    <submittedName>
        <fullName evidence="2">Uncharacterized protein</fullName>
    </submittedName>
</protein>
<dbReference type="PANTHER" id="PTHR42090:SF1">
    <property type="match status" value="1"/>
</dbReference>
<dbReference type="Proteomes" id="UP001243989">
    <property type="component" value="Unassembled WGS sequence"/>
</dbReference>
<evidence type="ECO:0000313" key="2">
    <source>
        <dbReference type="EMBL" id="KAK1634295.1"/>
    </source>
</evidence>
<dbReference type="AlphaFoldDB" id="A0AAI9ZLQ4"/>
<reference evidence="2" key="1">
    <citation type="submission" date="2021-06" db="EMBL/GenBank/DDBJ databases">
        <title>Comparative genomics, transcriptomics and evolutionary studies reveal genomic signatures of adaptation to plant cell wall in hemibiotrophic fungi.</title>
        <authorList>
            <consortium name="DOE Joint Genome Institute"/>
            <person name="Baroncelli R."/>
            <person name="Diaz J.F."/>
            <person name="Benocci T."/>
            <person name="Peng M."/>
            <person name="Battaglia E."/>
            <person name="Haridas S."/>
            <person name="Andreopoulos W."/>
            <person name="Labutti K."/>
            <person name="Pangilinan J."/>
            <person name="Floch G.L."/>
            <person name="Makela M.R."/>
            <person name="Henrissat B."/>
            <person name="Grigoriev I.V."/>
            <person name="Crouch J.A."/>
            <person name="De Vries R.P."/>
            <person name="Sukno S.A."/>
            <person name="Thon M.R."/>
        </authorList>
    </citation>
    <scope>NUCLEOTIDE SEQUENCE</scope>
    <source>
        <strain evidence="2">CBS 102054</strain>
    </source>
</reference>
<dbReference type="GeneID" id="85480857"/>
<gene>
    <name evidence="2" type="ORF">BDP81DRAFT_56847</name>
</gene>
<feature type="compositionally biased region" description="Basic and acidic residues" evidence="1">
    <location>
        <begin position="63"/>
        <end position="77"/>
    </location>
</feature>
<feature type="compositionally biased region" description="Polar residues" evidence="1">
    <location>
        <begin position="92"/>
        <end position="105"/>
    </location>
</feature>